<dbReference type="SUPFAM" id="SSF140453">
    <property type="entry name" value="EsxAB dimer-like"/>
    <property type="match status" value="1"/>
</dbReference>
<dbReference type="RefSeq" id="WP_101434037.1">
    <property type="nucleotide sequence ID" value="NZ_PJMY01000002.1"/>
</dbReference>
<dbReference type="Pfam" id="PF20148">
    <property type="entry name" value="DUF6531"/>
    <property type="match status" value="1"/>
</dbReference>
<feature type="domain" description="DUF6531" evidence="3">
    <location>
        <begin position="334"/>
        <end position="406"/>
    </location>
</feature>
<sequence length="1494" mass="162600">MSNPLVAQRQDSTTWHSGINVLDDAAGVYDGVQSGSWIEGGIAAFGTGLDMLTIAMNPVGTLISYGLNWLIEHVKPLQDALNQLAGDGDQISAYSQTWKNIGKATEQAAKDLAATVQQDTANWKGAAADAYRAGIGKKIDHINAAATCANTISTVVEVVGVITAAVRCLVRDMITQAVGDFVQDALEEVCSLGLGTPVVVAQVVEQVSAWLEKIGALLKKLINSVEKLRPLMSKLEEIFASIKKVLGELHGRPGEGGDATHVSSAEDPHTSPHGKEPGGDGTQAAHADDPGTAPDGTTSPSEARTGNPDGDGSVHENGDPRKDGRSNDGKCEGGDPIDLATGDMLMVQTDVELPGALPLVVTRAHISSYRVGRFFGRSWASTLDERLESDGTRIWYAAPDGVLLAYPVPPEDGSPVLPEEGARWPLARTPDGGYAISCPELRRTLRFTASHQAGAITVLPLAAIADRNGNRIEVDRDENGVPTLIRHSAGYRIAVDSGNGLVTGLRLLSPDTGAAIELVRYRYDDAGRLVEILNSSGLPTRFEYDSQGRVVKWIDRNDRWYGYVFDELGRCVRTEGSGGALACTIDYDSAGRTTTYTDSLGHVTTYHFNDAWQLVRAVDPLGHAVVTERDRYDRLLSRTDPLGQTTRFRYDEDGRLVAVTDPDGRTTTAEYDSAGQPVVLTGPDGAVWRNEYDERGNLAAVTDPAGAVTRYHFDHRGHPAGLTNALGQTRRMETDAAGLPVAVTDFLGATTRYTRDVFGRISAVVDPLGGVTRFSWTVEGKLLSCTQPDGTTEQWRYDGEGNEIAYVDALGQTIRTEFTYFDSPSAKIDVDGSRLEFGYDTEMRLVSVVNAQGRVWRYTYDPAGNLVSETDFGGRTLSYAYDPARQLVARTNGAGEVMTFRHDARGNVIEKRVGGQVTTYEFDATDQLLRASGPDAELVVERDPLGRVLRETCNGRAVESVYDLLGRRILRVTPAGVRTGCEYNGNDQPVVVRTDGHTVRLSYDAAGREVRRQLGGGAMVNQTWDANHRLAGQQVTDAFARSRQRRTYHYRADSVVTGIQDQLAGTRQYDLDRWGRVTAVHGAGWTERYAYNEFGNVSNAEWPDQDPAAQGGREYAGVVLRRSGAVHYRHDAQGRIVERSSRTLSGQRRIWRYTWDGDDRLTGVTTPDGTRWRYRHDPLGRRIAKERLAPDGVHVAEETVFAWDGVHLVEQSTRAGDRPDVVTTTWDRDGVRPVSQVERRTMADAPQHVVDERFFAIVTDLLGTPTELVDESGSVAWHARRTVWGITSRAPDSTADTPLRFPGQYFDPETGLHYNYFRHYDPATAEYTSADPLGLAGGPNQRSYAVNPMAWLDYLGLLTCKQNAAILRDNMAAEGRAPAPGEAAAHIVPSGGSKNQWAWGAKSRDLLDAHKVDINDPANGIPLGHPTPHNYTHRGGFHEKVYNRLQGVVAQGQARGLSQTAIGGLLRNELRGIGKSVLGELSSGVPGPGAYWTA</sequence>
<dbReference type="PANTHER" id="PTHR32305">
    <property type="match status" value="1"/>
</dbReference>
<dbReference type="NCBIfam" id="TIGR03696">
    <property type="entry name" value="Rhs_assc_core"/>
    <property type="match status" value="1"/>
</dbReference>
<dbReference type="InterPro" id="IPR036689">
    <property type="entry name" value="ESAT-6-like_sf"/>
</dbReference>
<dbReference type="InterPro" id="IPR022385">
    <property type="entry name" value="Rhs_assc_core"/>
</dbReference>
<dbReference type="InterPro" id="IPR031325">
    <property type="entry name" value="RHS_repeat"/>
</dbReference>
<dbReference type="Proteomes" id="UP000233750">
    <property type="component" value="Unassembled WGS sequence"/>
</dbReference>
<dbReference type="NCBIfam" id="TIGR01643">
    <property type="entry name" value="YD_repeat_2x"/>
    <property type="match status" value="11"/>
</dbReference>
<reference evidence="4 5" key="1">
    <citation type="submission" date="2017-12" db="EMBL/GenBank/DDBJ databases">
        <title>Sequencing the genomes of 1000 Actinobacteria strains.</title>
        <authorList>
            <person name="Klenk H.-P."/>
        </authorList>
    </citation>
    <scope>NUCLEOTIDE SEQUENCE [LARGE SCALE GENOMIC DNA]</scope>
    <source>
        <strain evidence="4 5">DSM 45165</strain>
    </source>
</reference>
<dbReference type="Gene3D" id="2.180.10.10">
    <property type="entry name" value="RHS repeat-associated core"/>
    <property type="match status" value="3"/>
</dbReference>
<keyword evidence="5" id="KW-1185">Reference proteome</keyword>
<proteinExistence type="predicted"/>
<evidence type="ECO:0000313" key="4">
    <source>
        <dbReference type="EMBL" id="PKV99456.1"/>
    </source>
</evidence>
<dbReference type="EMBL" id="PJMY01000002">
    <property type="protein sequence ID" value="PKV99456.1"/>
    <property type="molecule type" value="Genomic_DNA"/>
</dbReference>
<dbReference type="Pfam" id="PF14412">
    <property type="entry name" value="AHH"/>
    <property type="match status" value="1"/>
</dbReference>
<feature type="compositionally biased region" description="Polar residues" evidence="1">
    <location>
        <begin position="295"/>
        <end position="304"/>
    </location>
</feature>
<gene>
    <name evidence="4" type="ORF">ATK30_0426</name>
</gene>
<evidence type="ECO:0000259" key="2">
    <source>
        <dbReference type="Pfam" id="PF03527"/>
    </source>
</evidence>
<comment type="caution">
    <text evidence="4">The sequence shown here is derived from an EMBL/GenBank/DDBJ whole genome shotgun (WGS) entry which is preliminary data.</text>
</comment>
<dbReference type="Pfam" id="PF05593">
    <property type="entry name" value="RHS_repeat"/>
    <property type="match status" value="7"/>
</dbReference>
<evidence type="ECO:0000259" key="3">
    <source>
        <dbReference type="Pfam" id="PF20148"/>
    </source>
</evidence>
<accession>A0A2N3X005</accession>
<feature type="region of interest" description="Disordered" evidence="1">
    <location>
        <begin position="250"/>
        <end position="337"/>
    </location>
</feature>
<dbReference type="PANTHER" id="PTHR32305:SF15">
    <property type="entry name" value="PROTEIN RHSA-RELATED"/>
    <property type="match status" value="1"/>
</dbReference>
<dbReference type="OrthoDB" id="4981820at2"/>
<dbReference type="Pfam" id="PF03527">
    <property type="entry name" value="RHS"/>
    <property type="match status" value="1"/>
</dbReference>
<dbReference type="InterPro" id="IPR045351">
    <property type="entry name" value="DUF6531"/>
</dbReference>
<organism evidence="4 5">
    <name type="scientific">Amycolatopsis echigonensis</name>
    <dbReference type="NCBI Taxonomy" id="2576905"/>
    <lineage>
        <taxon>Bacteria</taxon>
        <taxon>Bacillati</taxon>
        <taxon>Actinomycetota</taxon>
        <taxon>Actinomycetes</taxon>
        <taxon>Pseudonocardiales</taxon>
        <taxon>Pseudonocardiaceae</taxon>
        <taxon>Amycolatopsis</taxon>
    </lineage>
</organism>
<name>A0A2N3X005_9PSEU</name>
<dbReference type="InterPro" id="IPR050708">
    <property type="entry name" value="T6SS_VgrG/RHS"/>
</dbReference>
<feature type="compositionally biased region" description="Basic and acidic residues" evidence="1">
    <location>
        <begin position="264"/>
        <end position="278"/>
    </location>
</feature>
<evidence type="ECO:0000256" key="1">
    <source>
        <dbReference type="SAM" id="MobiDB-lite"/>
    </source>
</evidence>
<dbReference type="InterPro" id="IPR001826">
    <property type="entry name" value="RHS"/>
</dbReference>
<protein>
    <submittedName>
        <fullName evidence="4">RHS repeat-associated protein</fullName>
    </submittedName>
</protein>
<feature type="compositionally biased region" description="Basic and acidic residues" evidence="1">
    <location>
        <begin position="312"/>
        <end position="333"/>
    </location>
</feature>
<dbReference type="SUPFAM" id="SSF69304">
    <property type="entry name" value="Tricorn protease N-terminal domain"/>
    <property type="match status" value="1"/>
</dbReference>
<dbReference type="InterPro" id="IPR006530">
    <property type="entry name" value="YD"/>
</dbReference>
<dbReference type="InterPro" id="IPR032871">
    <property type="entry name" value="AHH_dom_containing"/>
</dbReference>
<evidence type="ECO:0000313" key="5">
    <source>
        <dbReference type="Proteomes" id="UP000233750"/>
    </source>
</evidence>
<feature type="domain" description="RHS protein conserved region" evidence="2">
    <location>
        <begin position="1257"/>
        <end position="1285"/>
    </location>
</feature>